<name>A0A075UJF3_9PSEU</name>
<evidence type="ECO:0000313" key="1">
    <source>
        <dbReference type="EMBL" id="AIG74187.1"/>
    </source>
</evidence>
<dbReference type="AlphaFoldDB" id="A0A075UJF3"/>
<dbReference type="HOGENOM" id="CLU_038469_0_0_11"/>
<dbReference type="Gene3D" id="2.30.320.10">
    <property type="entry name" value="YwqG-like"/>
    <property type="match status" value="1"/>
</dbReference>
<dbReference type="STRING" id="208439.AJAP_06345"/>
<evidence type="ECO:0000313" key="2">
    <source>
        <dbReference type="Proteomes" id="UP000028492"/>
    </source>
</evidence>
<dbReference type="KEGG" id="aja:AJAP_06345"/>
<accession>A0A075UJF3</accession>
<dbReference type="Proteomes" id="UP000028492">
    <property type="component" value="Chromosome"/>
</dbReference>
<dbReference type="eggNOG" id="COG3878">
    <property type="taxonomic scope" value="Bacteria"/>
</dbReference>
<dbReference type="EMBL" id="CP008953">
    <property type="protein sequence ID" value="AIG74187.1"/>
    <property type="molecule type" value="Genomic_DNA"/>
</dbReference>
<evidence type="ECO:0008006" key="3">
    <source>
        <dbReference type="Google" id="ProtNLM"/>
    </source>
</evidence>
<sequence length="297" mass="32649">MPRSCGENLKIRCRTSKLPGVRQLTYDGVPIPGLNDLVRTAIRLHPAPGLPRPDESHFGGPLLWPSDEPWPECPVTWPPDPDASDDAWPGGHPLDEPVPAMVGAAQFFRDDFPELPFPEGTDVLQILFCPLEHDNPYHRGPAVRLVWRDSAEVGDIAEPPPAPEDAQAAYLPEPCVFEPCSIDELPRLCDFPPETRAALGIPEGASEDPEGWPELDHYAKIGGWTAWHVAERVDLGCRECGAELRQTLALATEEHEVGCGCGVDDEEPACWAFGDRGVLNIFTCPTDPRHPFKVRIA</sequence>
<organism evidence="1 2">
    <name type="scientific">Amycolatopsis japonica</name>
    <dbReference type="NCBI Taxonomy" id="208439"/>
    <lineage>
        <taxon>Bacteria</taxon>
        <taxon>Bacillati</taxon>
        <taxon>Actinomycetota</taxon>
        <taxon>Actinomycetes</taxon>
        <taxon>Pseudonocardiales</taxon>
        <taxon>Pseudonocardiaceae</taxon>
        <taxon>Amycolatopsis</taxon>
        <taxon>Amycolatopsis japonica group</taxon>
    </lineage>
</organism>
<protein>
    <recommendedName>
        <fullName evidence="3">DUF1963 domain-containing protein</fullName>
    </recommendedName>
</protein>
<gene>
    <name evidence="1" type="ORF">AJAP_06345</name>
</gene>
<reference evidence="1 2" key="1">
    <citation type="journal article" date="2014" name="J. Biotechnol.">
        <title>Complete genome sequence of the actinobacterium Amycolatopsis japonica MG417-CF17(T) (=DSM 44213T) producing (S,S)-N,N'-ethylenediaminedisuccinic acid.</title>
        <authorList>
            <person name="Stegmann E."/>
            <person name="Albersmeier A."/>
            <person name="Spohn M."/>
            <person name="Gert H."/>
            <person name="Weber T."/>
            <person name="Wohlleben W."/>
            <person name="Kalinowski J."/>
            <person name="Ruckert C."/>
        </authorList>
    </citation>
    <scope>NUCLEOTIDE SEQUENCE [LARGE SCALE GENOMIC DNA]</scope>
    <source>
        <strain evidence="2">MG417-CF17 (DSM 44213)</strain>
    </source>
</reference>
<keyword evidence="2" id="KW-1185">Reference proteome</keyword>
<proteinExistence type="predicted"/>